<name>A0AA88E6X8_FICCA</name>
<evidence type="ECO:0000256" key="1">
    <source>
        <dbReference type="SAM" id="SignalP"/>
    </source>
</evidence>
<dbReference type="AlphaFoldDB" id="A0AA88E6X8"/>
<protein>
    <submittedName>
        <fullName evidence="2">Uncharacterized protein</fullName>
    </submittedName>
</protein>
<gene>
    <name evidence="2" type="ORF">TIFTF001_036479</name>
</gene>
<keyword evidence="3" id="KW-1185">Reference proteome</keyword>
<dbReference type="EMBL" id="BTGU01000448">
    <property type="protein sequence ID" value="GMN67420.1"/>
    <property type="molecule type" value="Genomic_DNA"/>
</dbReference>
<accession>A0AA88E6X8</accession>
<proteinExistence type="predicted"/>
<evidence type="ECO:0000313" key="3">
    <source>
        <dbReference type="Proteomes" id="UP001187192"/>
    </source>
</evidence>
<feature type="chain" id="PRO_5041676030" evidence="1">
    <location>
        <begin position="32"/>
        <end position="113"/>
    </location>
</feature>
<dbReference type="Proteomes" id="UP001187192">
    <property type="component" value="Unassembled WGS sequence"/>
</dbReference>
<comment type="caution">
    <text evidence="2">The sequence shown here is derived from an EMBL/GenBank/DDBJ whole genome shotgun (WGS) entry which is preliminary data.</text>
</comment>
<feature type="signal peptide" evidence="1">
    <location>
        <begin position="1"/>
        <end position="31"/>
    </location>
</feature>
<evidence type="ECO:0000313" key="2">
    <source>
        <dbReference type="EMBL" id="GMN67420.1"/>
    </source>
</evidence>
<reference evidence="2" key="1">
    <citation type="submission" date="2023-07" db="EMBL/GenBank/DDBJ databases">
        <title>draft genome sequence of fig (Ficus carica).</title>
        <authorList>
            <person name="Takahashi T."/>
            <person name="Nishimura K."/>
        </authorList>
    </citation>
    <scope>NUCLEOTIDE SEQUENCE</scope>
</reference>
<organism evidence="2 3">
    <name type="scientific">Ficus carica</name>
    <name type="common">Common fig</name>
    <dbReference type="NCBI Taxonomy" id="3494"/>
    <lineage>
        <taxon>Eukaryota</taxon>
        <taxon>Viridiplantae</taxon>
        <taxon>Streptophyta</taxon>
        <taxon>Embryophyta</taxon>
        <taxon>Tracheophyta</taxon>
        <taxon>Spermatophyta</taxon>
        <taxon>Magnoliopsida</taxon>
        <taxon>eudicotyledons</taxon>
        <taxon>Gunneridae</taxon>
        <taxon>Pentapetalae</taxon>
        <taxon>rosids</taxon>
        <taxon>fabids</taxon>
        <taxon>Rosales</taxon>
        <taxon>Moraceae</taxon>
        <taxon>Ficeae</taxon>
        <taxon>Ficus</taxon>
    </lineage>
</organism>
<sequence>MSTSQTPLSLPHLFLSLYPFLSSLLSTIAVADHSLGQRLATLELRHQGEIVMSLAMEREKPDCGEEATLVAGEKNSRSLRPSIARSARNCDGLGNLRSNCNKMLLSLLLLSSA</sequence>
<keyword evidence="1" id="KW-0732">Signal</keyword>